<dbReference type="EMBL" id="AVGG01000022">
    <property type="protein sequence ID" value="ESU25954.1"/>
    <property type="molecule type" value="Genomic_DNA"/>
</dbReference>
<comment type="caution">
    <text evidence="2">The sequence shown here is derived from an EMBL/GenBank/DDBJ whole genome shotgun (WGS) entry which is preliminary data.</text>
</comment>
<sequence>MIKKFVIRTLIVGVIFFGILIVVLLATSQYVERKGFRNSQTESNTLVIESNREYDLMFMGISHARNFSRHGNHEVVESILNKKIINIGQGGGACGINEQLFYLDYFYSKGNKVDTVFFILTPPMLTSEKLPFSSNTFDSELFDLKFFCQYLSFDSENKYERIVQYMQSKLKSKWVNSEPNHTIGKKDSLVEVDMEAVRKGMQLVHGRNINVERFTKSCIGVEKIIKTAKKHNSFIVMIIPPALFGKWPEHNLVVNFAQKLKKKQGVDFYDFSESVLIPKYYYDHHHMNTKGVEYFTAVFLKPLL</sequence>
<dbReference type="PATRIC" id="fig|1341181.4.peg.2915"/>
<keyword evidence="1" id="KW-0812">Transmembrane</keyword>
<dbReference type="SUPFAM" id="SSF52266">
    <property type="entry name" value="SGNH hydrolase"/>
    <property type="match status" value="1"/>
</dbReference>
<feature type="transmembrane region" description="Helical" evidence="1">
    <location>
        <begin position="6"/>
        <end position="27"/>
    </location>
</feature>
<dbReference type="Proteomes" id="UP000018004">
    <property type="component" value="Unassembled WGS sequence"/>
</dbReference>
<keyword evidence="3" id="KW-1185">Reference proteome</keyword>
<dbReference type="STRING" id="1341181.FLJC2902T_29650"/>
<evidence type="ECO:0000313" key="2">
    <source>
        <dbReference type="EMBL" id="ESU25954.1"/>
    </source>
</evidence>
<dbReference type="eggNOG" id="ENOG502ZBGM">
    <property type="taxonomic scope" value="Bacteria"/>
</dbReference>
<accession>V6SHM1</accession>
<dbReference type="AlphaFoldDB" id="V6SHM1"/>
<evidence type="ECO:0000256" key="1">
    <source>
        <dbReference type="SAM" id="Phobius"/>
    </source>
</evidence>
<dbReference type="OrthoDB" id="1445916at2"/>
<name>V6SHM1_9FLAO</name>
<protein>
    <submittedName>
        <fullName evidence="2">Uncharacterized protein</fullName>
    </submittedName>
</protein>
<keyword evidence="1" id="KW-0472">Membrane</keyword>
<proteinExistence type="predicted"/>
<keyword evidence="1" id="KW-1133">Transmembrane helix</keyword>
<evidence type="ECO:0000313" key="3">
    <source>
        <dbReference type="Proteomes" id="UP000018004"/>
    </source>
</evidence>
<reference evidence="2 3" key="1">
    <citation type="submission" date="2013-08" db="EMBL/GenBank/DDBJ databases">
        <title>Flavobacterium limnosediminis JC2902 genome sequencing.</title>
        <authorList>
            <person name="Lee K."/>
            <person name="Yi H."/>
            <person name="Park S."/>
            <person name="Chun J."/>
        </authorList>
    </citation>
    <scope>NUCLEOTIDE SEQUENCE [LARGE SCALE GENOMIC DNA]</scope>
    <source>
        <strain evidence="2 3">JC2902</strain>
    </source>
</reference>
<gene>
    <name evidence="2" type="ORF">FLJC2902T_29650</name>
</gene>
<organism evidence="2 3">
    <name type="scientific">Flavobacterium limnosediminis JC2902</name>
    <dbReference type="NCBI Taxonomy" id="1341181"/>
    <lineage>
        <taxon>Bacteria</taxon>
        <taxon>Pseudomonadati</taxon>
        <taxon>Bacteroidota</taxon>
        <taxon>Flavobacteriia</taxon>
        <taxon>Flavobacteriales</taxon>
        <taxon>Flavobacteriaceae</taxon>
        <taxon>Flavobacterium</taxon>
    </lineage>
</organism>
<dbReference type="RefSeq" id="WP_023580507.1">
    <property type="nucleotide sequence ID" value="NZ_AVGG01000022.1"/>
</dbReference>